<keyword evidence="4" id="KW-1185">Reference proteome</keyword>
<comment type="caution">
    <text evidence="3">The sequence shown here is derived from an EMBL/GenBank/DDBJ whole genome shotgun (WGS) entry which is preliminary data.</text>
</comment>
<dbReference type="OrthoDB" id="2801423at2759"/>
<proteinExistence type="predicted"/>
<feature type="domain" description="DUF6589" evidence="2">
    <location>
        <begin position="402"/>
        <end position="889"/>
    </location>
</feature>
<dbReference type="Pfam" id="PF20231">
    <property type="entry name" value="DUF6589"/>
    <property type="match status" value="1"/>
</dbReference>
<gene>
    <name evidence="3" type="ORF">EIP91_006448</name>
</gene>
<dbReference type="Proteomes" id="UP000292702">
    <property type="component" value="Unassembled WGS sequence"/>
</dbReference>
<protein>
    <recommendedName>
        <fullName evidence="2">DUF6589 domain-containing protein</fullName>
    </recommendedName>
</protein>
<feature type="region of interest" description="Disordered" evidence="1">
    <location>
        <begin position="672"/>
        <end position="740"/>
    </location>
</feature>
<feature type="compositionally biased region" description="Low complexity" evidence="1">
    <location>
        <begin position="686"/>
        <end position="697"/>
    </location>
</feature>
<evidence type="ECO:0000256" key="1">
    <source>
        <dbReference type="SAM" id="MobiDB-lite"/>
    </source>
</evidence>
<feature type="compositionally biased region" description="Polar residues" evidence="1">
    <location>
        <begin position="698"/>
        <end position="708"/>
    </location>
</feature>
<accession>A0A4R0R5K9</accession>
<evidence type="ECO:0000313" key="4">
    <source>
        <dbReference type="Proteomes" id="UP000292702"/>
    </source>
</evidence>
<dbReference type="AlphaFoldDB" id="A0A4R0R5K9"/>
<sequence>MSDRRLKFVETNRLQFTAQQSRFRVASSPAALPPSTPLPLASSFIPPNSPVASAPSSPTKYVASFAAPVASDPKKLPDLDKLEEVLVFFDKLDWTTSEFLYHLLRFKDDDKHRIKMSPKHRGVVSHLLTGDCLHPMVTIFDLVLKHPFGRPMERFSPDMYSISPTPASSLKRARPGLTSRAVELVSEQIVLEMRNAVKGESGLHGSLLASRSGGRRHLSWEDVGFLTMDKTTAIFRRHSPLTYELLSRLATPPSGKEWRPVEYTVTEVLSNLAYCRTPYSRLLPATRGILYFACGAQQLLYRYSSRVSHTPSWNTTVATLKRLAILDAQFIRRMELEYLVALFGRLDNIQAYVRRQETRIGRTHYMQTGLTAYVAPSPLDTPVDPRAVDVDLKLAEVAKGHRMSMTTQKLMQLIDHKHHANVMTLQWLQVLVDHVPELSIYRGEVAKLFRSPGEGAKIPLPRTYKTPIYNLSCNDKNENKATDLKAAMLDFIGQTGQDAANYRRRLQWWGGDGLTFQRILELKRALRGTEHTDPFRQLDVVEPFLESWHTGWTYLTLTYETHWDSLHSQDPSKLGHSAHAINQKAPSNLKKVDYYPYLWLTLTVLSARILDCWRLHFETDDILAHFTQLKREGRLPSLDSLRSQAHVLWERYTSRRSVDQVKTGRRVQDLGIPAASPWRAPAVDPSSAESELLNSSLPQQGSGTSSSGHAAESNPNPSESTPSPNVPTANTETPAPFEGDESLAHSMTYMRDTMLVQEFVSAVADGDPGRSYEAMKMMLFHFAGSSHTKYCSYLLETICRLEYESVVQSKDLFLHNWLVNPSGEAGKWQAGDFCLEKNIRELQTKIQHKDTSFDSNFVRTVVSPNLSRFVDLKSLFCLGLGLAKRHGFHAEPHERVEIKTLLAKYQETNLHSFRAGRHYASEPAEVPRNLDTFTKGAESLENGKLAKWIEDSIDHRVHVLPKKRNIGVDPPPSEPEEDEADMPLACEATMGTTEMVDGGLVVEPEALAVDWEAEMTTGEQELDSLDTFVDELERQDILRPENDSDDDE</sequence>
<evidence type="ECO:0000313" key="3">
    <source>
        <dbReference type="EMBL" id="TCD62750.1"/>
    </source>
</evidence>
<organism evidence="3 4">
    <name type="scientific">Steccherinum ochraceum</name>
    <dbReference type="NCBI Taxonomy" id="92696"/>
    <lineage>
        <taxon>Eukaryota</taxon>
        <taxon>Fungi</taxon>
        <taxon>Dikarya</taxon>
        <taxon>Basidiomycota</taxon>
        <taxon>Agaricomycotina</taxon>
        <taxon>Agaricomycetes</taxon>
        <taxon>Polyporales</taxon>
        <taxon>Steccherinaceae</taxon>
        <taxon>Steccherinum</taxon>
    </lineage>
</organism>
<feature type="compositionally biased region" description="Low complexity" evidence="1">
    <location>
        <begin position="712"/>
        <end position="728"/>
    </location>
</feature>
<dbReference type="InterPro" id="IPR046496">
    <property type="entry name" value="DUF6589"/>
</dbReference>
<dbReference type="STRING" id="92696.A0A4R0R5K9"/>
<name>A0A4R0R5K9_9APHY</name>
<reference evidence="3 4" key="1">
    <citation type="submission" date="2018-11" db="EMBL/GenBank/DDBJ databases">
        <title>Genome assembly of Steccherinum ochraceum LE-BIN_3174, the white-rot fungus of the Steccherinaceae family (The Residual Polyporoid clade, Polyporales, Basidiomycota).</title>
        <authorList>
            <person name="Fedorova T.V."/>
            <person name="Glazunova O.A."/>
            <person name="Landesman E.O."/>
            <person name="Moiseenko K.V."/>
            <person name="Psurtseva N.V."/>
            <person name="Savinova O.S."/>
            <person name="Shakhova N.V."/>
            <person name="Tyazhelova T.V."/>
            <person name="Vasina D.V."/>
        </authorList>
    </citation>
    <scope>NUCLEOTIDE SEQUENCE [LARGE SCALE GENOMIC DNA]</scope>
    <source>
        <strain evidence="3 4">LE-BIN_3174</strain>
    </source>
</reference>
<dbReference type="EMBL" id="RWJN01000348">
    <property type="protein sequence ID" value="TCD62750.1"/>
    <property type="molecule type" value="Genomic_DNA"/>
</dbReference>
<evidence type="ECO:0000259" key="2">
    <source>
        <dbReference type="Pfam" id="PF20231"/>
    </source>
</evidence>